<protein>
    <recommendedName>
        <fullName evidence="4">DUF11 domain-containing protein</fullName>
    </recommendedName>
</protein>
<evidence type="ECO:0000313" key="2">
    <source>
        <dbReference type="EMBL" id="MXP09119.1"/>
    </source>
</evidence>
<dbReference type="InterPro" id="IPR047589">
    <property type="entry name" value="DUF11_rpt"/>
</dbReference>
<dbReference type="OrthoDB" id="7389927at2"/>
<dbReference type="Proteomes" id="UP000429229">
    <property type="component" value="Unassembled WGS sequence"/>
</dbReference>
<evidence type="ECO:0000313" key="3">
    <source>
        <dbReference type="Proteomes" id="UP000429229"/>
    </source>
</evidence>
<accession>A0A6I4TZ50</accession>
<keyword evidence="3" id="KW-1185">Reference proteome</keyword>
<feature type="chain" id="PRO_5026025077" description="DUF11 domain-containing protein" evidence="1">
    <location>
        <begin position="27"/>
        <end position="370"/>
    </location>
</feature>
<evidence type="ECO:0000256" key="1">
    <source>
        <dbReference type="SAM" id="SignalP"/>
    </source>
</evidence>
<dbReference type="NCBIfam" id="TIGR01451">
    <property type="entry name" value="B_ant_repeat"/>
    <property type="match status" value="1"/>
</dbReference>
<name>A0A6I4TZ50_9SPHN</name>
<organism evidence="2 3">
    <name type="scientific">Alteriqipengyuania halimionae</name>
    <dbReference type="NCBI Taxonomy" id="1926630"/>
    <lineage>
        <taxon>Bacteria</taxon>
        <taxon>Pseudomonadati</taxon>
        <taxon>Pseudomonadota</taxon>
        <taxon>Alphaproteobacteria</taxon>
        <taxon>Sphingomonadales</taxon>
        <taxon>Erythrobacteraceae</taxon>
        <taxon>Alteriqipengyuania</taxon>
    </lineage>
</organism>
<keyword evidence="1" id="KW-0732">Signal</keyword>
<gene>
    <name evidence="2" type="ORF">GRI68_02865</name>
</gene>
<proteinExistence type="predicted"/>
<sequence>MMKRSSRLLFTVSGVALALTPIPALAGPIGTKAGVDITNTVSVDYKVGGVNQTQLSANDTFKVDRKVDLDVQTLDTGAVSVNPGQLSAVTKFKVTNESNDMLDFLLAGSNQTGDAFNVSNIKVWIDVDNNGVFSATNDAQVSAISGLASGDAVTVFVVSDIASGGVLPTNGQNAVVALTATAASGVSASGSNIAGTGGGGVAAAKGGSGGSALSQTPVSTVNGKASMETVFADAAGISGDAARDGKHSATSSYTVAGADLSVNKLSSVISDPTGGAEPKAIPGAVIEYCIRVTNGSGAATAANIAINDPVPSQLQPAGTVSIRGPVASSSDACSATQSGTGSIAGQNVSGTLPDLAADQEAALVFRATIK</sequence>
<dbReference type="AlphaFoldDB" id="A0A6I4TZ50"/>
<evidence type="ECO:0008006" key="4">
    <source>
        <dbReference type="Google" id="ProtNLM"/>
    </source>
</evidence>
<dbReference type="EMBL" id="WTYR01000001">
    <property type="protein sequence ID" value="MXP09119.1"/>
    <property type="molecule type" value="Genomic_DNA"/>
</dbReference>
<dbReference type="RefSeq" id="WP_160615702.1">
    <property type="nucleotide sequence ID" value="NZ_WTYR01000001.1"/>
</dbReference>
<feature type="signal peptide" evidence="1">
    <location>
        <begin position="1"/>
        <end position="26"/>
    </location>
</feature>
<comment type="caution">
    <text evidence="2">The sequence shown here is derived from an EMBL/GenBank/DDBJ whole genome shotgun (WGS) entry which is preliminary data.</text>
</comment>
<reference evidence="2 3" key="1">
    <citation type="submission" date="2019-12" db="EMBL/GenBank/DDBJ databases">
        <title>Genomic-based taxomic classification of the family Erythrobacteraceae.</title>
        <authorList>
            <person name="Xu L."/>
        </authorList>
    </citation>
    <scope>NUCLEOTIDE SEQUENCE [LARGE SCALE GENOMIC DNA]</scope>
    <source>
        <strain evidence="2 3">LMG 29519</strain>
    </source>
</reference>